<feature type="transmembrane region" description="Helical" evidence="1">
    <location>
        <begin position="57"/>
        <end position="87"/>
    </location>
</feature>
<keyword evidence="3" id="KW-1185">Reference proteome</keyword>
<reference evidence="2" key="1">
    <citation type="submission" date="2022-01" db="EMBL/GenBank/DDBJ databases">
        <authorList>
            <person name="King R."/>
        </authorList>
    </citation>
    <scope>NUCLEOTIDE SEQUENCE</scope>
</reference>
<protein>
    <submittedName>
        <fullName evidence="2">Uncharacterized protein</fullName>
    </submittedName>
</protein>
<feature type="transmembrane region" description="Helical" evidence="1">
    <location>
        <begin position="99"/>
        <end position="120"/>
    </location>
</feature>
<feature type="transmembrane region" description="Helical" evidence="1">
    <location>
        <begin position="126"/>
        <end position="145"/>
    </location>
</feature>
<evidence type="ECO:0000313" key="2">
    <source>
        <dbReference type="EMBL" id="CAG9798788.1"/>
    </source>
</evidence>
<keyword evidence="1" id="KW-1133">Transmembrane helix</keyword>
<accession>A0A9N9RLB4</accession>
<gene>
    <name evidence="2" type="ORF">CHIRRI_LOCUS1766</name>
</gene>
<dbReference type="EMBL" id="OU895877">
    <property type="protein sequence ID" value="CAG9798788.1"/>
    <property type="molecule type" value="Genomic_DNA"/>
</dbReference>
<proteinExistence type="predicted"/>
<reference evidence="2" key="2">
    <citation type="submission" date="2022-10" db="EMBL/GenBank/DDBJ databases">
        <authorList>
            <consortium name="ENA_rothamsted_submissions"/>
            <consortium name="culmorum"/>
            <person name="King R."/>
        </authorList>
    </citation>
    <scope>NUCLEOTIDE SEQUENCE</scope>
</reference>
<dbReference type="AlphaFoldDB" id="A0A9N9RLB4"/>
<keyword evidence="1" id="KW-0812">Transmembrane</keyword>
<dbReference type="OrthoDB" id="7372973at2759"/>
<sequence length="164" mass="18141">MVLPTFQKFCCCCSLETGGIIVGVVNCIFGLLGVLSGITMIFLGSALMMYQFTNASLFWWGVGYIIVGTIFILFYLIYFIAGVLLISAVNKREHERMKLILILMVIGVIVSFISIVTSVLGGLLGAIIYSLFTCYFFICIYSLYVKLKDEGRAGQVHIQPSPYA</sequence>
<organism evidence="2 3">
    <name type="scientific">Chironomus riparius</name>
    <dbReference type="NCBI Taxonomy" id="315576"/>
    <lineage>
        <taxon>Eukaryota</taxon>
        <taxon>Metazoa</taxon>
        <taxon>Ecdysozoa</taxon>
        <taxon>Arthropoda</taxon>
        <taxon>Hexapoda</taxon>
        <taxon>Insecta</taxon>
        <taxon>Pterygota</taxon>
        <taxon>Neoptera</taxon>
        <taxon>Endopterygota</taxon>
        <taxon>Diptera</taxon>
        <taxon>Nematocera</taxon>
        <taxon>Chironomoidea</taxon>
        <taxon>Chironomidae</taxon>
        <taxon>Chironominae</taxon>
        <taxon>Chironomus</taxon>
    </lineage>
</organism>
<dbReference type="Proteomes" id="UP001153620">
    <property type="component" value="Chromosome 1"/>
</dbReference>
<evidence type="ECO:0000313" key="3">
    <source>
        <dbReference type="Proteomes" id="UP001153620"/>
    </source>
</evidence>
<name>A0A9N9RLB4_9DIPT</name>
<feature type="transmembrane region" description="Helical" evidence="1">
    <location>
        <begin position="20"/>
        <end position="45"/>
    </location>
</feature>
<keyword evidence="1" id="KW-0472">Membrane</keyword>
<evidence type="ECO:0000256" key="1">
    <source>
        <dbReference type="SAM" id="Phobius"/>
    </source>
</evidence>